<name>A0ABP1A485_9BRYO</name>
<keyword evidence="1" id="KW-0175">Coiled coil</keyword>
<accession>A0ABP1A485</accession>
<dbReference type="Proteomes" id="UP001497522">
    <property type="component" value="Chromosome 1"/>
</dbReference>
<feature type="coiled-coil region" evidence="1">
    <location>
        <begin position="83"/>
        <end position="145"/>
    </location>
</feature>
<sequence>MTVVPISQTELDTRLQDAGGAKGLVDGVIAVLEHAISVYKRDRNSFDETLLEPLKLDLDVLITITKEMADLMQSQSDQDQQVLENALRAIGDCNDMRRELQRDIDEVNEKVARGIATAADENARLKELDDAINENNRKIAECRENMDRAHKWWWVPGYNWYLLGTLLHDLCTNQESRLSEKNAVNAEWKLTEERLEALRAGVDMLTGKKRVMQCKIHALEESKKGFDQRSKVYAARIAVVADVILYYQLLRNAIKNMEENLDLPKQIEKLNDSRELVLSTGEVRQDTLKGALIHLGEDYDRYTKYNGLIEGVTISFKLFKIHELLPREYRLATVQEVNRHPEELYKAMPGWEIANLVDGSVAGAYHDCVVTFVHCLIIYMLIELLRCGSQACGIRNDVGHKLAVASTENGS</sequence>
<reference evidence="2 3" key="1">
    <citation type="submission" date="2024-03" db="EMBL/GenBank/DDBJ databases">
        <authorList>
            <consortium name="ELIXIR-Norway"/>
            <consortium name="Elixir Norway"/>
        </authorList>
    </citation>
    <scope>NUCLEOTIDE SEQUENCE [LARGE SCALE GENOMIC DNA]</scope>
</reference>
<keyword evidence="3" id="KW-1185">Reference proteome</keyword>
<gene>
    <name evidence="2" type="ORF">CSSPJE1EN2_LOCUS493</name>
</gene>
<evidence type="ECO:0000313" key="2">
    <source>
        <dbReference type="EMBL" id="CAK9857498.1"/>
    </source>
</evidence>
<proteinExistence type="predicted"/>
<protein>
    <submittedName>
        <fullName evidence="2">Uncharacterized protein</fullName>
    </submittedName>
</protein>
<dbReference type="SUPFAM" id="SSF58100">
    <property type="entry name" value="Bacterial hemolysins"/>
    <property type="match status" value="1"/>
</dbReference>
<evidence type="ECO:0000313" key="3">
    <source>
        <dbReference type="Proteomes" id="UP001497522"/>
    </source>
</evidence>
<evidence type="ECO:0000256" key="1">
    <source>
        <dbReference type="SAM" id="Coils"/>
    </source>
</evidence>
<organism evidence="2 3">
    <name type="scientific">Sphagnum jensenii</name>
    <dbReference type="NCBI Taxonomy" id="128206"/>
    <lineage>
        <taxon>Eukaryota</taxon>
        <taxon>Viridiplantae</taxon>
        <taxon>Streptophyta</taxon>
        <taxon>Embryophyta</taxon>
        <taxon>Bryophyta</taxon>
        <taxon>Sphagnophytina</taxon>
        <taxon>Sphagnopsida</taxon>
        <taxon>Sphagnales</taxon>
        <taxon>Sphagnaceae</taxon>
        <taxon>Sphagnum</taxon>
    </lineage>
</organism>
<dbReference type="EMBL" id="OZ023702">
    <property type="protein sequence ID" value="CAK9857498.1"/>
    <property type="molecule type" value="Genomic_DNA"/>
</dbReference>